<protein>
    <submittedName>
        <fullName evidence="1">Uncharacterized protein</fullName>
    </submittedName>
</protein>
<evidence type="ECO:0000313" key="1">
    <source>
        <dbReference type="EMBL" id="DAE17967.1"/>
    </source>
</evidence>
<dbReference type="EMBL" id="BK015649">
    <property type="protein sequence ID" value="DAE17967.1"/>
    <property type="molecule type" value="Genomic_DNA"/>
</dbReference>
<proteinExistence type="predicted"/>
<name>A0A8S5QFD2_9CAUD</name>
<organism evidence="1">
    <name type="scientific">Siphoviridae sp. ctr8v12</name>
    <dbReference type="NCBI Taxonomy" id="2825685"/>
    <lineage>
        <taxon>Viruses</taxon>
        <taxon>Duplodnaviria</taxon>
        <taxon>Heunggongvirae</taxon>
        <taxon>Uroviricota</taxon>
        <taxon>Caudoviricetes</taxon>
    </lineage>
</organism>
<reference evidence="1" key="1">
    <citation type="journal article" date="2021" name="Proc. Natl. Acad. Sci. U.S.A.">
        <title>A Catalog of Tens of Thousands of Viruses from Human Metagenomes Reveals Hidden Associations with Chronic Diseases.</title>
        <authorList>
            <person name="Tisza M.J."/>
            <person name="Buck C.B."/>
        </authorList>
    </citation>
    <scope>NUCLEOTIDE SEQUENCE</scope>
    <source>
        <strain evidence="1">Ctr8v12</strain>
    </source>
</reference>
<sequence length="117" mass="13594">MRKNIKSQLRSLTATIEDGLINRFDHRKRSSFIYMSGKTCDLEVSYDALTGKVEAMIYGDDANRTYPNIQKLIEDSVSTEKIDNEVYLEEMRDDEEYEAAMDNRMALDRAQGYGAYW</sequence>
<accession>A0A8S5QFD2</accession>